<proteinExistence type="predicted"/>
<evidence type="ECO:0000259" key="4">
    <source>
        <dbReference type="PROSITE" id="PS51212"/>
    </source>
</evidence>
<feature type="compositionally biased region" description="Low complexity" evidence="1">
    <location>
        <begin position="125"/>
        <end position="151"/>
    </location>
</feature>
<dbReference type="Gene3D" id="1.20.5.510">
    <property type="entry name" value="Single helix bin"/>
    <property type="match status" value="1"/>
</dbReference>
<dbReference type="InParanoid" id="A0A177CAF8"/>
<dbReference type="PANTHER" id="PTHR16861:SF4">
    <property type="entry name" value="SH3 DOMAIN PROTEIN (AFU_ORTHOLOGUE AFUA_1G13610)"/>
    <property type="match status" value="1"/>
</dbReference>
<evidence type="ECO:0000256" key="1">
    <source>
        <dbReference type="SAM" id="MobiDB-lite"/>
    </source>
</evidence>
<feature type="transmembrane region" description="Helical" evidence="2">
    <location>
        <begin position="219"/>
        <end position="243"/>
    </location>
</feature>
<sequence length="362" mass="38979">MYTASRAALPGLATLLALYLLIATAMADWDLKYCSSQNTASDDAFNWTWQSNGKCHDHCVEQGDFAFFVLQDKNCWCTNYIPAEQTDLSDCSETCPGYDSENCGKAGQYYIYVNLNGNPAGTAGASQPASTSVSESPSSSEAPSSTRPPEATTSSSRTSQKPTSTANNSPDPTQGVQTQISTVVDPNNSGNIITQTILVTPTATPQTELTEKSKSNTGAIVGGVVGGIGALAVIVAGVFFLLWRRRKQQRETDNGESGDASGVHRYASTMSKSGLLRGEKQPEYPAPIATTFNRRHSRTLDQESISPVSASDRRNSSFRIADQRLNPSTIFVFDNTSRASVGSLDDSRDYHRTLNVRNPDAQ</sequence>
<name>A0A177CAF8_9PLEO</name>
<feature type="signal peptide" evidence="3">
    <location>
        <begin position="1"/>
        <end position="27"/>
    </location>
</feature>
<dbReference type="PANTHER" id="PTHR16861">
    <property type="entry name" value="GLYCOPROTEIN 38"/>
    <property type="match status" value="1"/>
</dbReference>
<protein>
    <recommendedName>
        <fullName evidence="4">WSC domain-containing protein</fullName>
    </recommendedName>
</protein>
<evidence type="ECO:0000256" key="2">
    <source>
        <dbReference type="SAM" id="Phobius"/>
    </source>
</evidence>
<keyword evidence="2" id="KW-0812">Transmembrane</keyword>
<evidence type="ECO:0000313" key="5">
    <source>
        <dbReference type="EMBL" id="OAG04356.1"/>
    </source>
</evidence>
<keyword evidence="3" id="KW-0732">Signal</keyword>
<keyword evidence="2" id="KW-1133">Transmembrane helix</keyword>
<feature type="chain" id="PRO_5008057892" description="WSC domain-containing protein" evidence="3">
    <location>
        <begin position="28"/>
        <end position="362"/>
    </location>
</feature>
<dbReference type="STRING" id="1460663.A0A177CAF8"/>
<dbReference type="Pfam" id="PF01822">
    <property type="entry name" value="WSC"/>
    <property type="match status" value="1"/>
</dbReference>
<reference evidence="5 6" key="1">
    <citation type="submission" date="2016-05" db="EMBL/GenBank/DDBJ databases">
        <title>Comparative analysis of secretome profiles of manganese(II)-oxidizing ascomycete fungi.</title>
        <authorList>
            <consortium name="DOE Joint Genome Institute"/>
            <person name="Zeiner C.A."/>
            <person name="Purvine S.O."/>
            <person name="Zink E.M."/>
            <person name="Wu S."/>
            <person name="Pasa-Tolic L."/>
            <person name="Chaput D.L."/>
            <person name="Haridas S."/>
            <person name="Grigoriev I.V."/>
            <person name="Santelli C.M."/>
            <person name="Hansel C.M."/>
        </authorList>
    </citation>
    <scope>NUCLEOTIDE SEQUENCE [LARGE SCALE GENOMIC DNA]</scope>
    <source>
        <strain evidence="5 6">AP3s5-JAC2a</strain>
    </source>
</reference>
<keyword evidence="6" id="KW-1185">Reference proteome</keyword>
<evidence type="ECO:0000313" key="6">
    <source>
        <dbReference type="Proteomes" id="UP000077069"/>
    </source>
</evidence>
<dbReference type="AlphaFoldDB" id="A0A177CAF8"/>
<feature type="region of interest" description="Disordered" evidence="1">
    <location>
        <begin position="289"/>
        <end position="313"/>
    </location>
</feature>
<feature type="domain" description="WSC" evidence="4">
    <location>
        <begin position="28"/>
        <end position="117"/>
    </location>
</feature>
<dbReference type="SMART" id="SM00321">
    <property type="entry name" value="WSC"/>
    <property type="match status" value="1"/>
</dbReference>
<dbReference type="OrthoDB" id="2537459at2759"/>
<dbReference type="EMBL" id="KV441553">
    <property type="protein sequence ID" value="OAG04356.1"/>
    <property type="molecule type" value="Genomic_DNA"/>
</dbReference>
<organism evidence="5 6">
    <name type="scientific">Paraphaeosphaeria sporulosa</name>
    <dbReference type="NCBI Taxonomy" id="1460663"/>
    <lineage>
        <taxon>Eukaryota</taxon>
        <taxon>Fungi</taxon>
        <taxon>Dikarya</taxon>
        <taxon>Ascomycota</taxon>
        <taxon>Pezizomycotina</taxon>
        <taxon>Dothideomycetes</taxon>
        <taxon>Pleosporomycetidae</taxon>
        <taxon>Pleosporales</taxon>
        <taxon>Massarineae</taxon>
        <taxon>Didymosphaeriaceae</taxon>
        <taxon>Paraphaeosphaeria</taxon>
    </lineage>
</organism>
<dbReference type="RefSeq" id="XP_018034721.1">
    <property type="nucleotide sequence ID" value="XM_018187392.1"/>
</dbReference>
<accession>A0A177CAF8</accession>
<feature type="compositionally biased region" description="Polar residues" evidence="1">
    <location>
        <begin position="152"/>
        <end position="176"/>
    </location>
</feature>
<keyword evidence="2" id="KW-0472">Membrane</keyword>
<evidence type="ECO:0000256" key="3">
    <source>
        <dbReference type="SAM" id="SignalP"/>
    </source>
</evidence>
<dbReference type="GeneID" id="28770878"/>
<dbReference type="PROSITE" id="PS51212">
    <property type="entry name" value="WSC"/>
    <property type="match status" value="1"/>
</dbReference>
<dbReference type="Proteomes" id="UP000077069">
    <property type="component" value="Unassembled WGS sequence"/>
</dbReference>
<dbReference type="InterPro" id="IPR002889">
    <property type="entry name" value="WSC_carb-bd"/>
</dbReference>
<gene>
    <name evidence="5" type="ORF">CC84DRAFT_790269</name>
</gene>
<feature type="region of interest" description="Disordered" evidence="1">
    <location>
        <begin position="122"/>
        <end position="176"/>
    </location>
</feature>